<sequence length="352" mass="38301">MGRLASGAVVAGGYAAHALAAMAKLWVGAMAVSAGYRALRNPTDYLFHPVATTIGAATFGARTTQHNLDQGRAQVQAAYGDHFPAHAACNQVTPEISWNLAHIAGNYGEVGRNHRMQPEQMHIAAYTSLADPQHVVNHEFIHCHTHPNFLRAIEKSPDAVKIDEGITEHLADQLPGHWATKLGVYDLSRLPDGKTWTQAAAELEQAVGREVLHAAVFSGAPDAVYQVSQAMLQIWSKVPDPDVWMSAMSAPSKARQPLAEAVIGASLLYQDRLPEPMLGYPPRPVLPIARVDDIGPADAARLREQAQQARERIGPRFDLAFCQAGKAQQRRALMDIQDDLARHWKPVLTGKA</sequence>
<keyword evidence="2" id="KW-1185">Reference proteome</keyword>
<accession>A0A9X4S9K0</accession>
<dbReference type="EMBL" id="AOGK01000024">
    <property type="protein sequence ID" value="MDG5977687.1"/>
    <property type="molecule type" value="Genomic_DNA"/>
</dbReference>
<gene>
    <name evidence="1" type="ORF">H010_20696</name>
</gene>
<proteinExistence type="predicted"/>
<evidence type="ECO:0000313" key="2">
    <source>
        <dbReference type="Proteomes" id="UP001152876"/>
    </source>
</evidence>
<organism evidence="1 2">
    <name type="scientific">Hydrogenophaga taeniospiralis CCUG 15921</name>
    <dbReference type="NCBI Taxonomy" id="1281780"/>
    <lineage>
        <taxon>Bacteria</taxon>
        <taxon>Pseudomonadati</taxon>
        <taxon>Pseudomonadota</taxon>
        <taxon>Betaproteobacteria</taxon>
        <taxon>Burkholderiales</taxon>
        <taxon>Comamonadaceae</taxon>
        <taxon>Hydrogenophaga</taxon>
    </lineage>
</organism>
<dbReference type="AlphaFoldDB" id="A0A9X4S9K0"/>
<reference evidence="1" key="1">
    <citation type="submission" date="2013-01" db="EMBL/GenBank/DDBJ databases">
        <title>Genome draft of Hydrogenophaga taeniospiralis 2K1.</title>
        <authorList>
            <person name="Gomila M."/>
            <person name="Lalucat J."/>
        </authorList>
    </citation>
    <scope>NUCLEOTIDE SEQUENCE</scope>
    <source>
        <strain evidence="1">CCUG 15921</strain>
    </source>
</reference>
<evidence type="ECO:0000313" key="1">
    <source>
        <dbReference type="EMBL" id="MDG5977687.1"/>
    </source>
</evidence>
<comment type="caution">
    <text evidence="1">The sequence shown here is derived from an EMBL/GenBank/DDBJ whole genome shotgun (WGS) entry which is preliminary data.</text>
</comment>
<name>A0A9X4S9K0_9BURK</name>
<dbReference type="Proteomes" id="UP001152876">
    <property type="component" value="Unassembled WGS sequence"/>
</dbReference>
<protein>
    <submittedName>
        <fullName evidence="1">Uncharacterized protein</fullName>
    </submittedName>
</protein>